<evidence type="ECO:0000313" key="2">
    <source>
        <dbReference type="EMBL" id="ADZ76983.1"/>
    </source>
</evidence>
<dbReference type="PATRIC" id="fig|743722.3.peg.436"/>
<dbReference type="Gene3D" id="1.10.260.40">
    <property type="entry name" value="lambda repressor-like DNA-binding domains"/>
    <property type="match status" value="1"/>
</dbReference>
<dbReference type="KEGG" id="shg:Sph21_0401"/>
<accession>F4C509</accession>
<dbReference type="HOGENOM" id="CLU_147365_0_0_10"/>
<dbReference type="GO" id="GO:0003677">
    <property type="term" value="F:DNA binding"/>
    <property type="evidence" value="ECO:0007669"/>
    <property type="project" value="InterPro"/>
</dbReference>
<dbReference type="STRING" id="743722.Sph21_0401"/>
<dbReference type="eggNOG" id="COG1476">
    <property type="taxonomic scope" value="Bacteria"/>
</dbReference>
<name>F4C509_SPHS2</name>
<feature type="domain" description="HTH cro/C1-type" evidence="1">
    <location>
        <begin position="14"/>
        <end position="67"/>
    </location>
</feature>
<gene>
    <name evidence="2" type="ordered locus">Sph21_0401</name>
</gene>
<sequence length="130" mass="14564">MSTTNATNHIGRKISRIRELRGMKQEALAIELGVSQQTVSNMEKSAAIEADLLAQVASILGVTTEAIENFSEEAVFNIINNTFQDSSSNNNNYLCTINPLDKIVELYERLLEAEKEKNTYLGKLLEERKD</sequence>
<dbReference type="EMBL" id="CP002584">
    <property type="protein sequence ID" value="ADZ76983.1"/>
    <property type="molecule type" value="Genomic_DNA"/>
</dbReference>
<dbReference type="PROSITE" id="PS50943">
    <property type="entry name" value="HTH_CROC1"/>
    <property type="match status" value="1"/>
</dbReference>
<dbReference type="InterPro" id="IPR010982">
    <property type="entry name" value="Lambda_DNA-bd_dom_sf"/>
</dbReference>
<dbReference type="Pfam" id="PF01381">
    <property type="entry name" value="HTH_3"/>
    <property type="match status" value="1"/>
</dbReference>
<dbReference type="AlphaFoldDB" id="F4C509"/>
<dbReference type="SMART" id="SM00530">
    <property type="entry name" value="HTH_XRE"/>
    <property type="match status" value="1"/>
</dbReference>
<evidence type="ECO:0000259" key="1">
    <source>
        <dbReference type="PROSITE" id="PS50943"/>
    </source>
</evidence>
<dbReference type="OrthoDB" id="674774at2"/>
<organism evidence="2">
    <name type="scientific">Sphingobacterium sp. (strain 21)</name>
    <dbReference type="NCBI Taxonomy" id="743722"/>
    <lineage>
        <taxon>Bacteria</taxon>
        <taxon>Pseudomonadati</taxon>
        <taxon>Bacteroidota</taxon>
        <taxon>Sphingobacteriia</taxon>
        <taxon>Sphingobacteriales</taxon>
        <taxon>Sphingobacteriaceae</taxon>
        <taxon>Sphingobacterium</taxon>
    </lineage>
</organism>
<reference evidence="2" key="1">
    <citation type="submission" date="2011-03" db="EMBL/GenBank/DDBJ databases">
        <title>Complete sequence of Sphingobacterium sp. 21.</title>
        <authorList>
            <consortium name="US DOE Joint Genome Institute"/>
            <person name="Lucas S."/>
            <person name="Copeland A."/>
            <person name="Lapidus A."/>
            <person name="Cheng J.-F."/>
            <person name="Goodwin L."/>
            <person name="Pitluck S."/>
            <person name="Davenport K."/>
            <person name="Detter J.C."/>
            <person name="Han C."/>
            <person name="Tapia R."/>
            <person name="Land M."/>
            <person name="Hauser L."/>
            <person name="Kyrpides N."/>
            <person name="Ivanova N."/>
            <person name="Ovchinnikova G."/>
            <person name="Pagani I."/>
            <person name="Siebers A.K."/>
            <person name="Allgaier M."/>
            <person name="Thelen M.P."/>
            <person name="Hugenholtz P."/>
            <person name="Woyke T."/>
        </authorList>
    </citation>
    <scope>NUCLEOTIDE SEQUENCE</scope>
    <source>
        <strain evidence="2">21</strain>
    </source>
</reference>
<dbReference type="CDD" id="cd00093">
    <property type="entry name" value="HTH_XRE"/>
    <property type="match status" value="1"/>
</dbReference>
<proteinExistence type="predicted"/>
<dbReference type="SUPFAM" id="SSF47413">
    <property type="entry name" value="lambda repressor-like DNA-binding domains"/>
    <property type="match status" value="1"/>
</dbReference>
<protein>
    <submittedName>
        <fullName evidence="2">Helix-turn-helix domain protein</fullName>
    </submittedName>
</protein>
<dbReference type="InterPro" id="IPR001387">
    <property type="entry name" value="Cro/C1-type_HTH"/>
</dbReference>